<evidence type="ECO:0000313" key="2">
    <source>
        <dbReference type="Proteomes" id="UP000196778"/>
    </source>
</evidence>
<dbReference type="InterPro" id="IPR036661">
    <property type="entry name" value="Luciferase-like_sf"/>
</dbReference>
<dbReference type="SUPFAM" id="SSF51679">
    <property type="entry name" value="Bacterial luciferase-like"/>
    <property type="match status" value="1"/>
</dbReference>
<reference evidence="2" key="1">
    <citation type="submission" date="2017-02" db="EMBL/GenBank/DDBJ databases">
        <authorList>
            <person name="Dridi B."/>
        </authorList>
    </citation>
    <scope>NUCLEOTIDE SEQUENCE [LARGE SCALE GENOMIC DNA]</scope>
    <source>
        <strain evidence="2">EB411</strain>
    </source>
</reference>
<dbReference type="Gene3D" id="3.20.20.30">
    <property type="entry name" value="Luciferase-like domain"/>
    <property type="match status" value="1"/>
</dbReference>
<gene>
    <name evidence="1" type="ORF">FM119_04320</name>
</gene>
<sequence length="247" mass="24736">MTTTILRIDDGELASLAVDASGPVSARRALGAELDAAADVLVLGAADGGTGPDRTAAAGFLLALTRRVVVVPVVGGQQHPINVARAVATLALLHDRRIGVAAQDPALLGVLARLWESWPLDSVVADVEAGVYVDASRIRRIVHPSSPIGGPLTVPVAADDTPPTLLVSPGRGAGGGPAAAEPTAADAGDGVELVLDLGSIPLWRRGRPARDGSGPARSARRVLGLGASVPVAEGVPAFDGAGSAEQV</sequence>
<keyword evidence="2" id="KW-1185">Reference proteome</keyword>
<protein>
    <submittedName>
        <fullName evidence="1">Uncharacterized protein</fullName>
    </submittedName>
</protein>
<proteinExistence type="predicted"/>
<dbReference type="OrthoDB" id="3265338at2"/>
<dbReference type="AlphaFoldDB" id="A0A1R4IXY1"/>
<evidence type="ECO:0000313" key="1">
    <source>
        <dbReference type="EMBL" id="SJN24558.1"/>
    </source>
</evidence>
<dbReference type="RefSeq" id="WP_087136438.1">
    <property type="nucleotide sequence ID" value="NZ_FUKR01000022.1"/>
</dbReference>
<dbReference type="Proteomes" id="UP000196778">
    <property type="component" value="Unassembled WGS sequence"/>
</dbReference>
<organism evidence="1 2">
    <name type="scientific">Mycetocola reblochoni REB411</name>
    <dbReference type="NCBI Taxonomy" id="1255698"/>
    <lineage>
        <taxon>Bacteria</taxon>
        <taxon>Bacillati</taxon>
        <taxon>Actinomycetota</taxon>
        <taxon>Actinomycetes</taxon>
        <taxon>Micrococcales</taxon>
        <taxon>Microbacteriaceae</taxon>
        <taxon>Mycetocola</taxon>
    </lineage>
</organism>
<name>A0A1R4IXY1_9MICO</name>
<dbReference type="GO" id="GO:0016705">
    <property type="term" value="F:oxidoreductase activity, acting on paired donors, with incorporation or reduction of molecular oxygen"/>
    <property type="evidence" value="ECO:0007669"/>
    <property type="project" value="InterPro"/>
</dbReference>
<dbReference type="EMBL" id="FUKR01000022">
    <property type="protein sequence ID" value="SJN24558.1"/>
    <property type="molecule type" value="Genomic_DNA"/>
</dbReference>
<accession>A0A1R4IXY1</accession>